<dbReference type="SUPFAM" id="SSF140490">
    <property type="entry name" value="Nqo1C-terminal domain-like"/>
    <property type="match status" value="1"/>
</dbReference>
<dbReference type="SUPFAM" id="SSF142019">
    <property type="entry name" value="Nqo1 FMN-binding domain-like"/>
    <property type="match status" value="1"/>
</dbReference>
<keyword evidence="5" id="KW-0411">Iron-sulfur</keyword>
<evidence type="ECO:0000256" key="2">
    <source>
        <dbReference type="ARBA" id="ARBA00022485"/>
    </source>
</evidence>
<dbReference type="FunFam" id="1.20.1440.230:FF:000001">
    <property type="entry name" value="Mitochondrial NADH dehydrogenase flavoprotein 1"/>
    <property type="match status" value="1"/>
</dbReference>
<dbReference type="PROSITE" id="PS00644">
    <property type="entry name" value="COMPLEX1_51K_1"/>
    <property type="match status" value="1"/>
</dbReference>
<dbReference type="Pfam" id="PF01512">
    <property type="entry name" value="Complex1_51K"/>
    <property type="match status" value="1"/>
</dbReference>
<evidence type="ECO:0000313" key="8">
    <source>
        <dbReference type="Proteomes" id="UP000001400"/>
    </source>
</evidence>
<dbReference type="Pfam" id="PF10589">
    <property type="entry name" value="NADH_4Fe-4S"/>
    <property type="match status" value="1"/>
</dbReference>
<name>B5IAM4_ACIB4</name>
<dbReference type="GO" id="GO:0046872">
    <property type="term" value="F:metal ion binding"/>
    <property type="evidence" value="ECO:0007669"/>
    <property type="project" value="UniProtKB-KW"/>
</dbReference>
<dbReference type="PROSITE" id="PS00645">
    <property type="entry name" value="COMPLEX1_51K_2"/>
    <property type="match status" value="1"/>
</dbReference>
<keyword evidence="8" id="KW-1185">Reference proteome</keyword>
<evidence type="ECO:0000256" key="4">
    <source>
        <dbReference type="ARBA" id="ARBA00023004"/>
    </source>
</evidence>
<dbReference type="FunFam" id="3.40.50.11540:FF:000001">
    <property type="entry name" value="NADH dehydrogenase [ubiquinone] flavoprotein 1, mitochondrial"/>
    <property type="match status" value="1"/>
</dbReference>
<dbReference type="RefSeq" id="WP_008082053.1">
    <property type="nucleotide sequence ID" value="NC_013926.1"/>
</dbReference>
<dbReference type="InterPro" id="IPR011538">
    <property type="entry name" value="Nuo51_FMN-bd"/>
</dbReference>
<dbReference type="SUPFAM" id="SSF142984">
    <property type="entry name" value="Nqo1 middle domain-like"/>
    <property type="match status" value="1"/>
</dbReference>
<evidence type="ECO:0000313" key="7">
    <source>
        <dbReference type="EMBL" id="ADD08616.1"/>
    </source>
</evidence>
<dbReference type="Gene3D" id="3.10.20.600">
    <property type="match status" value="1"/>
</dbReference>
<dbReference type="Gene3D" id="6.10.250.1450">
    <property type="match status" value="1"/>
</dbReference>
<dbReference type="InterPro" id="IPR037207">
    <property type="entry name" value="Nuop51_4Fe4S-bd_sf"/>
</dbReference>
<feature type="domain" description="NADH-ubiquinone oxidoreductase 51kDa subunit iron-sulphur binding" evidence="6">
    <location>
        <begin position="317"/>
        <end position="362"/>
    </location>
</feature>
<dbReference type="Gene3D" id="1.20.1440.230">
    <property type="entry name" value="NADH-ubiquinone oxidoreductase 51kDa subunit, iron-sulphur binding domain"/>
    <property type="match status" value="1"/>
</dbReference>
<dbReference type="InterPro" id="IPR037225">
    <property type="entry name" value="Nuo51_FMN-bd_sf"/>
</dbReference>
<dbReference type="KEGG" id="abi:Aboo_0807"/>
<dbReference type="InterPro" id="IPR001949">
    <property type="entry name" value="NADH-UbQ_OxRdtase_51kDa_CS"/>
</dbReference>
<dbReference type="EC" id="1.6.99.5" evidence="7"/>
<dbReference type="PANTHER" id="PTHR43578:SF3">
    <property type="entry name" value="NADH-QUINONE OXIDOREDUCTASE SUBUNIT F"/>
    <property type="match status" value="1"/>
</dbReference>
<dbReference type="eggNOG" id="arCOG04537">
    <property type="taxonomic scope" value="Archaea"/>
</dbReference>
<dbReference type="PANTHER" id="PTHR43578">
    <property type="entry name" value="NADH-QUINONE OXIDOREDUCTASE SUBUNIT F"/>
    <property type="match status" value="1"/>
</dbReference>
<dbReference type="OrthoDB" id="297477at2157"/>
<dbReference type="STRING" id="439481.Aboo_0807"/>
<dbReference type="HOGENOM" id="CLU_014881_0_1_2"/>
<dbReference type="GeneID" id="8827757"/>
<accession>B5IAM4</accession>
<sequence length="404" mass="44555">MLLLKDASNVEDYLAQGGFKALRKALEYGQDEIISEVETSGLLGRGGAAFPTGLKMKFVRKERKTPKYIVANADEGEPGTFKDRVLMERNPYQILEGMIISAYAIGAKKGFFYIRYEYKEIAKDIERKIEELRRLGILGPNIYGSKFSFDIELVVGAGAYVCGEETALMESIEGKRGYPRIKPPYPAQYGLWGKPTLINNVETLANVPLVMSMGGANYSKLGKEGCTGPKLFSVSGFVKNPGVYEANLGEKTIGEMIELAGGVVGKFKGVMLGGGAAGFILTEEYLDMPLCFKDAKERGLFLGTGDIIVFNESVNIWDILLNIAKFFEHESCGQCFPCRYGTKRMREIIEKIVRGDGRKEDIEKLNATAKAMKIASLCPLGTSAMLAYESAMKNFREELMGVIQ</sequence>
<dbReference type="GO" id="GO:0016491">
    <property type="term" value="F:oxidoreductase activity"/>
    <property type="evidence" value="ECO:0007669"/>
    <property type="project" value="UniProtKB-KW"/>
</dbReference>
<evidence type="ECO:0000259" key="6">
    <source>
        <dbReference type="SMART" id="SM00928"/>
    </source>
</evidence>
<keyword evidence="4" id="KW-0408">Iron</keyword>
<proteinExistence type="inferred from homology"/>
<dbReference type="GO" id="GO:0051539">
    <property type="term" value="F:4 iron, 4 sulfur cluster binding"/>
    <property type="evidence" value="ECO:0007669"/>
    <property type="project" value="UniProtKB-KW"/>
</dbReference>
<dbReference type="InterPro" id="IPR019575">
    <property type="entry name" value="Nuop51_4Fe4S-bd"/>
</dbReference>
<organism evidence="7 8">
    <name type="scientific">Aciduliprofundum boonei (strain DSM 19572 / T469)</name>
    <dbReference type="NCBI Taxonomy" id="439481"/>
    <lineage>
        <taxon>Archaea</taxon>
        <taxon>Methanobacteriati</taxon>
        <taxon>Thermoplasmatota</taxon>
        <taxon>DHVE2 group</taxon>
        <taxon>Candidatus Aciduliprofundum</taxon>
    </lineage>
</organism>
<dbReference type="SMART" id="SM00928">
    <property type="entry name" value="NADH_4Fe-4S"/>
    <property type="match status" value="1"/>
</dbReference>
<protein>
    <submittedName>
        <fullName evidence="7">NADH dehydrogenase (Quinone)</fullName>
        <ecNumber evidence="7">1.6.99.5</ecNumber>
    </submittedName>
</protein>
<dbReference type="AlphaFoldDB" id="B5IAM4"/>
<dbReference type="EMBL" id="CP001941">
    <property type="protein sequence ID" value="ADD08616.1"/>
    <property type="molecule type" value="Genomic_DNA"/>
</dbReference>
<evidence type="ECO:0000256" key="1">
    <source>
        <dbReference type="ARBA" id="ARBA00007523"/>
    </source>
</evidence>
<keyword evidence="7" id="KW-0560">Oxidoreductase</keyword>
<keyword evidence="2" id="KW-0004">4Fe-4S</keyword>
<reference evidence="7" key="1">
    <citation type="submission" date="2010-02" db="EMBL/GenBank/DDBJ databases">
        <title>Complete sequence of Aciduliprofundum boonei T469.</title>
        <authorList>
            <consortium name="US DOE Joint Genome Institute"/>
            <person name="Lucas S."/>
            <person name="Copeland A."/>
            <person name="Lapidus A."/>
            <person name="Cheng J.-F."/>
            <person name="Bruce D."/>
            <person name="Goodwin L."/>
            <person name="Pitluck S."/>
            <person name="Saunders E."/>
            <person name="Detter J.C."/>
            <person name="Han C."/>
            <person name="Tapia R."/>
            <person name="Land M."/>
            <person name="Hauser L."/>
            <person name="Kyrpides N."/>
            <person name="Mikhailova N."/>
            <person name="Flores G."/>
            <person name="Reysenbach A.-L."/>
            <person name="Woyke T."/>
        </authorList>
    </citation>
    <scope>NUCLEOTIDE SEQUENCE</scope>
    <source>
        <strain evidence="7">T469</strain>
    </source>
</reference>
<keyword evidence="3" id="KW-0479">Metal-binding</keyword>
<evidence type="ECO:0000256" key="3">
    <source>
        <dbReference type="ARBA" id="ARBA00022723"/>
    </source>
</evidence>
<dbReference type="Proteomes" id="UP000001400">
    <property type="component" value="Chromosome"/>
</dbReference>
<dbReference type="GO" id="GO:0008137">
    <property type="term" value="F:NADH dehydrogenase (ubiquinone) activity"/>
    <property type="evidence" value="ECO:0007669"/>
    <property type="project" value="InterPro"/>
</dbReference>
<dbReference type="GO" id="GO:0010181">
    <property type="term" value="F:FMN binding"/>
    <property type="evidence" value="ECO:0007669"/>
    <property type="project" value="InterPro"/>
</dbReference>
<comment type="similarity">
    <text evidence="1">Belongs to the complex I 51 kDa subunit family.</text>
</comment>
<evidence type="ECO:0000256" key="5">
    <source>
        <dbReference type="ARBA" id="ARBA00023014"/>
    </source>
</evidence>
<dbReference type="Gene3D" id="3.40.50.11540">
    <property type="entry name" value="NADH-ubiquinone oxidoreductase 51kDa subunit"/>
    <property type="match status" value="1"/>
</dbReference>
<gene>
    <name evidence="7" type="ordered locus">Aboo_0807</name>
</gene>